<evidence type="ECO:0000313" key="2">
    <source>
        <dbReference type="EMBL" id="RJT79220.1"/>
    </source>
</evidence>
<feature type="region of interest" description="Disordered" evidence="1">
    <location>
        <begin position="269"/>
        <end position="308"/>
    </location>
</feature>
<gene>
    <name evidence="2" type="ORF">D6T63_11470</name>
</gene>
<comment type="caution">
    <text evidence="2">The sequence shown here is derived from an EMBL/GenBank/DDBJ whole genome shotgun (WGS) entry which is preliminary data.</text>
</comment>
<feature type="compositionally biased region" description="Acidic residues" evidence="1">
    <location>
        <begin position="24"/>
        <end position="39"/>
    </location>
</feature>
<feature type="region of interest" description="Disordered" evidence="1">
    <location>
        <begin position="1"/>
        <end position="101"/>
    </location>
</feature>
<sequence length="308" mass="32321">MAFGRLRKKKQDDASDASVKQETETEPETEQEPETEAGPETEQAPETGPEQAPGQDAVAPVDGGQAVGTQDAGGGPAATDGVASDGTAPAVPAGHVSSAEYDRTTLGPFDVSEQDTENGYIDLGALRINAAEGLQLRLEVEERSKRVIAVTLDLGGSTLQLQAFAAPRTEGLWDEIREQIGASVGSQGGTVEERPGRLGTELLAKLPAELPDGQPGFRVARFVGINGPRWFLRGVFGGPAALEQNAGAAIESLFRSVVVVRGDHPLPPRELLPLKLPKDAAAGPPAAPEPQRPDLNPLERGPEITETR</sequence>
<evidence type="ECO:0000256" key="1">
    <source>
        <dbReference type="SAM" id="MobiDB-lite"/>
    </source>
</evidence>
<evidence type="ECO:0000313" key="3">
    <source>
        <dbReference type="Proteomes" id="UP000272560"/>
    </source>
</evidence>
<organism evidence="2 3">
    <name type="scientific">Arthrobacter cheniae</name>
    <dbReference type="NCBI Taxonomy" id="1258888"/>
    <lineage>
        <taxon>Bacteria</taxon>
        <taxon>Bacillati</taxon>
        <taxon>Actinomycetota</taxon>
        <taxon>Actinomycetes</taxon>
        <taxon>Micrococcales</taxon>
        <taxon>Micrococcaceae</taxon>
        <taxon>Arthrobacter</taxon>
    </lineage>
</organism>
<reference evidence="2 3" key="1">
    <citation type="submission" date="2018-09" db="EMBL/GenBank/DDBJ databases">
        <title>Novel species of Arthrobacter.</title>
        <authorList>
            <person name="Liu Q."/>
            <person name="Xin Y.-H."/>
        </authorList>
    </citation>
    <scope>NUCLEOTIDE SEQUENCE [LARGE SCALE GENOMIC DNA]</scope>
    <source>
        <strain evidence="2 3">Hz2</strain>
    </source>
</reference>
<accession>A0A3A5M0Z9</accession>
<dbReference type="AlphaFoldDB" id="A0A3A5M0Z9"/>
<keyword evidence="3" id="KW-1185">Reference proteome</keyword>
<feature type="compositionally biased region" description="Low complexity" evidence="1">
    <location>
        <begin position="269"/>
        <end position="284"/>
    </location>
</feature>
<name>A0A3A5M0Z9_9MICC</name>
<dbReference type="OrthoDB" id="8480367at2"/>
<dbReference type="Proteomes" id="UP000272560">
    <property type="component" value="Unassembled WGS sequence"/>
</dbReference>
<dbReference type="Pfam" id="PF12502">
    <property type="entry name" value="DUF3710"/>
    <property type="match status" value="1"/>
</dbReference>
<proteinExistence type="predicted"/>
<dbReference type="InterPro" id="IPR022183">
    <property type="entry name" value="DUF3710"/>
</dbReference>
<dbReference type="EMBL" id="QZVT01000005">
    <property type="protein sequence ID" value="RJT79220.1"/>
    <property type="molecule type" value="Genomic_DNA"/>
</dbReference>
<protein>
    <submittedName>
        <fullName evidence="2">DUF3710 domain-containing protein</fullName>
    </submittedName>
</protein>